<dbReference type="PANTHER" id="PTHR10622">
    <property type="entry name" value="HET DOMAIN-CONTAINING PROTEIN"/>
    <property type="match status" value="1"/>
</dbReference>
<evidence type="ECO:0000313" key="4">
    <source>
        <dbReference type="Proteomes" id="UP000807469"/>
    </source>
</evidence>
<feature type="compositionally biased region" description="Basic and acidic residues" evidence="1">
    <location>
        <begin position="643"/>
        <end position="662"/>
    </location>
</feature>
<accession>A0A9P5ZD52</accession>
<dbReference type="Proteomes" id="UP000807469">
    <property type="component" value="Unassembled WGS sequence"/>
</dbReference>
<evidence type="ECO:0000256" key="1">
    <source>
        <dbReference type="SAM" id="MobiDB-lite"/>
    </source>
</evidence>
<gene>
    <name evidence="3" type="ORF">BDN70DRAFT_825981</name>
</gene>
<sequence>MAKSKARSNIANSRARPLLQSMFNLFIPLLRPPSLEITRSACRTCVSVAHTNLTNHSSPDLEAIASGIEADEFVNELEGFISGMVSRSQQGRKGISVNLARADTLDYLEGTQWLWDLPTVDEKLDIGIVAEYNPQGSGALFSPAPAVTETVWLGGSRNKDYGELQHALQKLQSHIERELPIRLLCFEPQAHESKLNITLIGRSDLYAYLYPRILADYEKASPKDLEPHVSIWAERYARYAILSHTWSHTPSELTHNDWRKGLFDAQDPKCQKVLNFSKVAWEDHGVTFGWIDTVCINKESSSELDESIRSMYKWYEQSYVCVTYLAGTRDLSDMQHDPWFTRGWTLQELVAPRCTIFYNKDWQQMSINNGGIVYDNNHHHPLVLECIEAATTITRREIWDIKSASISRRMELAARRKVTRPEDTAYSLMGIFNVGIPIAYGEGAEHAFFRLLKEIFDSTKKISDIFNWGYQQKHYNRQSYWASTTSLFATSPQNYLERLTDPQWRSWDPIKPLTLTHLGLRTPMLLMPSAPEFVDSRFKGPDLSHQPIGDYHAEVSLTPRLFGHASISVPSNYKILHQKFRNRSTNLIYTFGTLNVEAHGTMIRVPKTCLAVLLLLMISELGVSKQSLSHHRKVNTQHPIVFDLRKESSRAGVEKESKHSEGEQQVDSQDNGQPSNGSDGEEQQSSPDEQYYDYYEIEQTELESHGMRLVTFYL</sequence>
<dbReference type="AlphaFoldDB" id="A0A9P5ZD52"/>
<feature type="compositionally biased region" description="Polar residues" evidence="1">
    <location>
        <begin position="663"/>
        <end position="687"/>
    </location>
</feature>
<proteinExistence type="predicted"/>
<reference evidence="3" key="1">
    <citation type="submission" date="2020-11" db="EMBL/GenBank/DDBJ databases">
        <authorList>
            <consortium name="DOE Joint Genome Institute"/>
            <person name="Ahrendt S."/>
            <person name="Riley R."/>
            <person name="Andreopoulos W."/>
            <person name="Labutti K."/>
            <person name="Pangilinan J."/>
            <person name="Ruiz-Duenas F.J."/>
            <person name="Barrasa J.M."/>
            <person name="Sanchez-Garcia M."/>
            <person name="Camarero S."/>
            <person name="Miyauchi S."/>
            <person name="Serrano A."/>
            <person name="Linde D."/>
            <person name="Babiker R."/>
            <person name="Drula E."/>
            <person name="Ayuso-Fernandez I."/>
            <person name="Pacheco R."/>
            <person name="Padilla G."/>
            <person name="Ferreira P."/>
            <person name="Barriuso J."/>
            <person name="Kellner H."/>
            <person name="Castanera R."/>
            <person name="Alfaro M."/>
            <person name="Ramirez L."/>
            <person name="Pisabarro A.G."/>
            <person name="Kuo A."/>
            <person name="Tritt A."/>
            <person name="Lipzen A."/>
            <person name="He G."/>
            <person name="Yan M."/>
            <person name="Ng V."/>
            <person name="Cullen D."/>
            <person name="Martin F."/>
            <person name="Rosso M.-N."/>
            <person name="Henrissat B."/>
            <person name="Hibbett D."/>
            <person name="Martinez A.T."/>
            <person name="Grigoriev I.V."/>
        </authorList>
    </citation>
    <scope>NUCLEOTIDE SEQUENCE</scope>
    <source>
        <strain evidence="3">CIRM-BRFM 674</strain>
    </source>
</reference>
<protein>
    <recommendedName>
        <fullName evidence="2">Heterokaryon incompatibility domain-containing protein</fullName>
    </recommendedName>
</protein>
<feature type="domain" description="Heterokaryon incompatibility" evidence="2">
    <location>
        <begin position="239"/>
        <end position="330"/>
    </location>
</feature>
<keyword evidence="4" id="KW-1185">Reference proteome</keyword>
<name>A0A9P5ZD52_9AGAR</name>
<evidence type="ECO:0000313" key="3">
    <source>
        <dbReference type="EMBL" id="KAF9484289.1"/>
    </source>
</evidence>
<comment type="caution">
    <text evidence="3">The sequence shown here is derived from an EMBL/GenBank/DDBJ whole genome shotgun (WGS) entry which is preliminary data.</text>
</comment>
<dbReference type="PANTHER" id="PTHR10622:SF10">
    <property type="entry name" value="HET DOMAIN-CONTAINING PROTEIN"/>
    <property type="match status" value="1"/>
</dbReference>
<feature type="region of interest" description="Disordered" evidence="1">
    <location>
        <begin position="639"/>
        <end position="691"/>
    </location>
</feature>
<evidence type="ECO:0000259" key="2">
    <source>
        <dbReference type="Pfam" id="PF06985"/>
    </source>
</evidence>
<dbReference type="EMBL" id="MU155145">
    <property type="protein sequence ID" value="KAF9484289.1"/>
    <property type="molecule type" value="Genomic_DNA"/>
</dbReference>
<dbReference type="InterPro" id="IPR010730">
    <property type="entry name" value="HET"/>
</dbReference>
<dbReference type="Pfam" id="PF06985">
    <property type="entry name" value="HET"/>
    <property type="match status" value="1"/>
</dbReference>
<organism evidence="3 4">
    <name type="scientific">Pholiota conissans</name>
    <dbReference type="NCBI Taxonomy" id="109636"/>
    <lineage>
        <taxon>Eukaryota</taxon>
        <taxon>Fungi</taxon>
        <taxon>Dikarya</taxon>
        <taxon>Basidiomycota</taxon>
        <taxon>Agaricomycotina</taxon>
        <taxon>Agaricomycetes</taxon>
        <taxon>Agaricomycetidae</taxon>
        <taxon>Agaricales</taxon>
        <taxon>Agaricineae</taxon>
        <taxon>Strophariaceae</taxon>
        <taxon>Pholiota</taxon>
    </lineage>
</organism>